<name>A0ABN7V5G2_GIGMA</name>
<sequence length="159" mass="18599">MGLQSIPIPLFFPRSKTSRNGQVNTFKDLKFERQVENYFTMQDLDDILSCYKNGVTVRGSNELMQIEIVQRKVKALNKLELEKKKFDSISDLIIEYAIKSRLERDGYILKEIIMEKIDPEIVDENVTNLDGKFVHGGTLFRKYLLNRCQEDFEKKLEGN</sequence>
<dbReference type="SUPFAM" id="SSF48371">
    <property type="entry name" value="ARM repeat"/>
    <property type="match status" value="1"/>
</dbReference>
<reference evidence="1 2" key="1">
    <citation type="submission" date="2021-06" db="EMBL/GenBank/DDBJ databases">
        <authorList>
            <person name="Kallberg Y."/>
            <person name="Tangrot J."/>
            <person name="Rosling A."/>
        </authorList>
    </citation>
    <scope>NUCLEOTIDE SEQUENCE [LARGE SCALE GENOMIC DNA]</scope>
    <source>
        <strain evidence="1 2">120-4 pot B 10/14</strain>
    </source>
</reference>
<gene>
    <name evidence="1" type="ORF">GMARGA_LOCUS13892</name>
</gene>
<keyword evidence="2" id="KW-1185">Reference proteome</keyword>
<proteinExistence type="predicted"/>
<evidence type="ECO:0000313" key="1">
    <source>
        <dbReference type="EMBL" id="CAG8725444.1"/>
    </source>
</evidence>
<accession>A0ABN7V5G2</accession>
<dbReference type="EMBL" id="CAJVQB010008990">
    <property type="protein sequence ID" value="CAG8725444.1"/>
    <property type="molecule type" value="Genomic_DNA"/>
</dbReference>
<dbReference type="Proteomes" id="UP000789901">
    <property type="component" value="Unassembled WGS sequence"/>
</dbReference>
<organism evidence="1 2">
    <name type="scientific">Gigaspora margarita</name>
    <dbReference type="NCBI Taxonomy" id="4874"/>
    <lineage>
        <taxon>Eukaryota</taxon>
        <taxon>Fungi</taxon>
        <taxon>Fungi incertae sedis</taxon>
        <taxon>Mucoromycota</taxon>
        <taxon>Glomeromycotina</taxon>
        <taxon>Glomeromycetes</taxon>
        <taxon>Diversisporales</taxon>
        <taxon>Gigasporaceae</taxon>
        <taxon>Gigaspora</taxon>
    </lineage>
</organism>
<evidence type="ECO:0000313" key="2">
    <source>
        <dbReference type="Proteomes" id="UP000789901"/>
    </source>
</evidence>
<dbReference type="InterPro" id="IPR016024">
    <property type="entry name" value="ARM-type_fold"/>
</dbReference>
<dbReference type="Gene3D" id="1.25.40.180">
    <property type="match status" value="1"/>
</dbReference>
<protein>
    <submittedName>
        <fullName evidence="1">39953_t:CDS:1</fullName>
    </submittedName>
</protein>
<comment type="caution">
    <text evidence="1">The sequence shown here is derived from an EMBL/GenBank/DDBJ whole genome shotgun (WGS) entry which is preliminary data.</text>
</comment>